<gene>
    <name evidence="9" type="ORF">ZHAS_00021691</name>
</gene>
<evidence type="ECO:0000256" key="8">
    <source>
        <dbReference type="SAM" id="Phobius"/>
    </source>
</evidence>
<dbReference type="PANTHER" id="PTHR42643:SF41">
    <property type="entry name" value="IONOTROPIC RECEPTOR 20A-RELATED"/>
    <property type="match status" value="1"/>
</dbReference>
<evidence type="ECO:0000256" key="7">
    <source>
        <dbReference type="ARBA" id="ARBA00023180"/>
    </source>
</evidence>
<dbReference type="VEuPathDB" id="VectorBase:ASIS018161"/>
<evidence type="ECO:0000256" key="3">
    <source>
        <dbReference type="ARBA" id="ARBA00022692"/>
    </source>
</evidence>
<evidence type="ECO:0000256" key="2">
    <source>
        <dbReference type="ARBA" id="ARBA00022475"/>
    </source>
</evidence>
<dbReference type="Proteomes" id="UP000030765">
    <property type="component" value="Unassembled WGS sequence"/>
</dbReference>
<keyword evidence="4 8" id="KW-1133">Transmembrane helix</keyword>
<dbReference type="EMBL" id="KE525419">
    <property type="protein sequence ID" value="KFB53378.1"/>
    <property type="molecule type" value="Genomic_DNA"/>
</dbReference>
<keyword evidence="5 8" id="KW-0472">Membrane</keyword>
<keyword evidence="11" id="KW-1185">Reference proteome</keyword>
<keyword evidence="6" id="KW-0675">Receptor</keyword>
<evidence type="ECO:0000256" key="4">
    <source>
        <dbReference type="ARBA" id="ARBA00022989"/>
    </source>
</evidence>
<sequence>MFAFHGIPYWSVTGHREAFYMHYTTQLAAALQFHTVACDFDHAFGTQRVLPLKDVRVTALFIESFPYTYLQGKNNLLGLDLFIFRPILTHLKSDTLYKPLKVERDGGKMMHDLVSKLDNAEVDFLLTRRTVAYGDFSSIYIPENIFLCIVVPRPFRVDLISSLMRPFDNSVWIALGTALVVLQLKKLLIKSNNHIGKALATLERHNKWQTFSTITAEWISFILIESYLAQVTCFFLDFRFQPDPQTLEQFFATNVPIRLPEDQKPLLELIDPAVAEAIERRAVAEEACTEFSADCAHLDMNLRATYIINNYQTIDPSAGAKRSYILTETIFSQPSAYVFARGSQLRDLFAVYLQRLLEAGIVQWHVKGMNSYIMPPQIQYEEALQFEHLTSIWLFIVVGWAIAFIIFLMELVFEYFKIFSK</sequence>
<reference evidence="9 11" key="1">
    <citation type="journal article" date="2014" name="BMC Genomics">
        <title>Genome sequence of Anopheles sinensis provides insight into genetics basis of mosquito competence for malaria parasites.</title>
        <authorList>
            <person name="Zhou D."/>
            <person name="Zhang D."/>
            <person name="Ding G."/>
            <person name="Shi L."/>
            <person name="Hou Q."/>
            <person name="Ye Y."/>
            <person name="Xu Y."/>
            <person name="Zhou H."/>
            <person name="Xiong C."/>
            <person name="Li S."/>
            <person name="Yu J."/>
            <person name="Hong S."/>
            <person name="Yu X."/>
            <person name="Zou P."/>
            <person name="Chen C."/>
            <person name="Chang X."/>
            <person name="Wang W."/>
            <person name="Lv Y."/>
            <person name="Sun Y."/>
            <person name="Ma L."/>
            <person name="Shen B."/>
            <person name="Zhu C."/>
        </authorList>
    </citation>
    <scope>NUCLEOTIDE SEQUENCE [LARGE SCALE GENOMIC DNA]</scope>
</reference>
<evidence type="ECO:0000256" key="5">
    <source>
        <dbReference type="ARBA" id="ARBA00023136"/>
    </source>
</evidence>
<keyword evidence="2" id="KW-1003">Cell membrane</keyword>
<dbReference type="GO" id="GO:0005886">
    <property type="term" value="C:plasma membrane"/>
    <property type="evidence" value="ECO:0007669"/>
    <property type="project" value="UniProtKB-SubCell"/>
</dbReference>
<evidence type="ECO:0000256" key="6">
    <source>
        <dbReference type="ARBA" id="ARBA00023170"/>
    </source>
</evidence>
<evidence type="ECO:0008006" key="12">
    <source>
        <dbReference type="Google" id="ProtNLM"/>
    </source>
</evidence>
<dbReference type="OrthoDB" id="6430908at2759"/>
<proteinExistence type="predicted"/>
<feature type="transmembrane region" description="Helical" evidence="8">
    <location>
        <begin position="392"/>
        <end position="413"/>
    </location>
</feature>
<dbReference type="VEuPathDB" id="VectorBase:ASIC021691"/>
<dbReference type="InterPro" id="IPR052192">
    <property type="entry name" value="Insect_Ionotropic_Sensory_Rcpt"/>
</dbReference>
<evidence type="ECO:0000313" key="11">
    <source>
        <dbReference type="Proteomes" id="UP000030765"/>
    </source>
</evidence>
<dbReference type="PANTHER" id="PTHR42643">
    <property type="entry name" value="IONOTROPIC RECEPTOR 20A-RELATED"/>
    <property type="match status" value="1"/>
</dbReference>
<dbReference type="EMBL" id="ATLV01026815">
    <property type="status" value="NOT_ANNOTATED_CDS"/>
    <property type="molecule type" value="Genomic_DNA"/>
</dbReference>
<protein>
    <recommendedName>
        <fullName evidence="12">Ionotropic glutamate receptor L-glutamate and glycine-binding domain-containing protein</fullName>
    </recommendedName>
</protein>
<organism evidence="9">
    <name type="scientific">Anopheles sinensis</name>
    <name type="common">Mosquito</name>
    <dbReference type="NCBI Taxonomy" id="74873"/>
    <lineage>
        <taxon>Eukaryota</taxon>
        <taxon>Metazoa</taxon>
        <taxon>Ecdysozoa</taxon>
        <taxon>Arthropoda</taxon>
        <taxon>Hexapoda</taxon>
        <taxon>Insecta</taxon>
        <taxon>Pterygota</taxon>
        <taxon>Neoptera</taxon>
        <taxon>Endopterygota</taxon>
        <taxon>Diptera</taxon>
        <taxon>Nematocera</taxon>
        <taxon>Culicoidea</taxon>
        <taxon>Culicidae</taxon>
        <taxon>Anophelinae</taxon>
        <taxon>Anopheles</taxon>
    </lineage>
</organism>
<evidence type="ECO:0000313" key="9">
    <source>
        <dbReference type="EMBL" id="KFB53378.1"/>
    </source>
</evidence>
<reference evidence="10" key="2">
    <citation type="submission" date="2020-05" db="UniProtKB">
        <authorList>
            <consortium name="EnsemblMetazoa"/>
        </authorList>
    </citation>
    <scope>IDENTIFICATION</scope>
</reference>
<comment type="subcellular location">
    <subcellularLocation>
        <location evidence="1">Cell membrane</location>
        <topology evidence="1">Multi-pass membrane protein</topology>
    </subcellularLocation>
</comment>
<dbReference type="AlphaFoldDB" id="A0A084WT34"/>
<name>A0A084WT34_ANOSI</name>
<dbReference type="EnsemblMetazoa" id="ASIC021691-RA">
    <property type="protein sequence ID" value="ASIC021691-PA"/>
    <property type="gene ID" value="ASIC021691"/>
</dbReference>
<evidence type="ECO:0000256" key="1">
    <source>
        <dbReference type="ARBA" id="ARBA00004651"/>
    </source>
</evidence>
<keyword evidence="3 8" id="KW-0812">Transmembrane</keyword>
<keyword evidence="7" id="KW-0325">Glycoprotein</keyword>
<accession>A0A084WT34</accession>
<evidence type="ECO:0000313" key="10">
    <source>
        <dbReference type="EnsemblMetazoa" id="ASIC021691-PA"/>
    </source>
</evidence>
<dbReference type="OMA" id="YIMEEPL"/>